<feature type="chain" id="PRO_5043978860" evidence="1">
    <location>
        <begin position="20"/>
        <end position="113"/>
    </location>
</feature>
<reference evidence="2" key="2">
    <citation type="submission" date="2023-05" db="EMBL/GenBank/DDBJ databases">
        <authorList>
            <consortium name="Lawrence Berkeley National Laboratory"/>
            <person name="Steindorff A."/>
            <person name="Hensen N."/>
            <person name="Bonometti L."/>
            <person name="Westerberg I."/>
            <person name="Brannstrom I.O."/>
            <person name="Guillou S."/>
            <person name="Cros-Aarteil S."/>
            <person name="Calhoun S."/>
            <person name="Haridas S."/>
            <person name="Kuo A."/>
            <person name="Mondo S."/>
            <person name="Pangilinan J."/>
            <person name="Riley R."/>
            <person name="Labutti K."/>
            <person name="Andreopoulos B."/>
            <person name="Lipzen A."/>
            <person name="Chen C."/>
            <person name="Yanf M."/>
            <person name="Daum C."/>
            <person name="Ng V."/>
            <person name="Clum A."/>
            <person name="Ohm R."/>
            <person name="Martin F."/>
            <person name="Silar P."/>
            <person name="Natvig D."/>
            <person name="Lalanne C."/>
            <person name="Gautier V."/>
            <person name="Ament-Velasquez S.L."/>
            <person name="Kruys A."/>
            <person name="Hutchinson M.I."/>
            <person name="Powell A.J."/>
            <person name="Barry K."/>
            <person name="Miller A.N."/>
            <person name="Grigoriev I.V."/>
            <person name="Debuchy R."/>
            <person name="Gladieux P."/>
            <person name="Thoren M.H."/>
            <person name="Johannesson H."/>
        </authorList>
    </citation>
    <scope>NUCLEOTIDE SEQUENCE</scope>
    <source>
        <strain evidence="2">PSN243</strain>
    </source>
</reference>
<dbReference type="EMBL" id="MU865956">
    <property type="protein sequence ID" value="KAK4446475.1"/>
    <property type="molecule type" value="Genomic_DNA"/>
</dbReference>
<keyword evidence="1" id="KW-0732">Signal</keyword>
<organism evidence="2 3">
    <name type="scientific">Podospora aff. communis PSN243</name>
    <dbReference type="NCBI Taxonomy" id="3040156"/>
    <lineage>
        <taxon>Eukaryota</taxon>
        <taxon>Fungi</taxon>
        <taxon>Dikarya</taxon>
        <taxon>Ascomycota</taxon>
        <taxon>Pezizomycotina</taxon>
        <taxon>Sordariomycetes</taxon>
        <taxon>Sordariomycetidae</taxon>
        <taxon>Sordariales</taxon>
        <taxon>Podosporaceae</taxon>
        <taxon>Podospora</taxon>
    </lineage>
</organism>
<sequence length="113" mass="12299">MKFITTLLVLSASAFSVLAAPRTPIMGMPHLRFTICQEALLIQSLDAVKRDGSTEFDADLAILKRHGSSEATKRDGSTEFDADLAVLKRTVVDTTTRVKRDGSTEFDADLAVL</sequence>
<dbReference type="AlphaFoldDB" id="A0AAV9GEU9"/>
<dbReference type="Proteomes" id="UP001321760">
    <property type="component" value="Unassembled WGS sequence"/>
</dbReference>
<keyword evidence="3" id="KW-1185">Reference proteome</keyword>
<comment type="caution">
    <text evidence="2">The sequence shown here is derived from an EMBL/GenBank/DDBJ whole genome shotgun (WGS) entry which is preliminary data.</text>
</comment>
<gene>
    <name evidence="2" type="ORF">QBC34DRAFT_411281</name>
</gene>
<evidence type="ECO:0000313" key="2">
    <source>
        <dbReference type="EMBL" id="KAK4446475.1"/>
    </source>
</evidence>
<proteinExistence type="predicted"/>
<feature type="signal peptide" evidence="1">
    <location>
        <begin position="1"/>
        <end position="19"/>
    </location>
</feature>
<accession>A0AAV9GEU9</accession>
<reference evidence="2" key="1">
    <citation type="journal article" date="2023" name="Mol. Phylogenet. Evol.">
        <title>Genome-scale phylogeny and comparative genomics of the fungal order Sordariales.</title>
        <authorList>
            <person name="Hensen N."/>
            <person name="Bonometti L."/>
            <person name="Westerberg I."/>
            <person name="Brannstrom I.O."/>
            <person name="Guillou S."/>
            <person name="Cros-Aarteil S."/>
            <person name="Calhoun S."/>
            <person name="Haridas S."/>
            <person name="Kuo A."/>
            <person name="Mondo S."/>
            <person name="Pangilinan J."/>
            <person name="Riley R."/>
            <person name="LaButti K."/>
            <person name="Andreopoulos B."/>
            <person name="Lipzen A."/>
            <person name="Chen C."/>
            <person name="Yan M."/>
            <person name="Daum C."/>
            <person name="Ng V."/>
            <person name="Clum A."/>
            <person name="Steindorff A."/>
            <person name="Ohm R.A."/>
            <person name="Martin F."/>
            <person name="Silar P."/>
            <person name="Natvig D.O."/>
            <person name="Lalanne C."/>
            <person name="Gautier V."/>
            <person name="Ament-Velasquez S.L."/>
            <person name="Kruys A."/>
            <person name="Hutchinson M.I."/>
            <person name="Powell A.J."/>
            <person name="Barry K."/>
            <person name="Miller A.N."/>
            <person name="Grigoriev I.V."/>
            <person name="Debuchy R."/>
            <person name="Gladieux P."/>
            <person name="Hiltunen Thoren M."/>
            <person name="Johannesson H."/>
        </authorList>
    </citation>
    <scope>NUCLEOTIDE SEQUENCE</scope>
    <source>
        <strain evidence="2">PSN243</strain>
    </source>
</reference>
<protein>
    <submittedName>
        <fullName evidence="2">Uncharacterized protein</fullName>
    </submittedName>
</protein>
<evidence type="ECO:0000313" key="3">
    <source>
        <dbReference type="Proteomes" id="UP001321760"/>
    </source>
</evidence>
<evidence type="ECO:0000256" key="1">
    <source>
        <dbReference type="SAM" id="SignalP"/>
    </source>
</evidence>
<name>A0AAV9GEU9_9PEZI</name>